<gene>
    <name evidence="2" type="ORF">ADUPG1_000270</name>
</gene>
<feature type="region of interest" description="Disordered" evidence="1">
    <location>
        <begin position="205"/>
        <end position="238"/>
    </location>
</feature>
<protein>
    <submittedName>
        <fullName evidence="2">Uncharacterized protein</fullName>
    </submittedName>
</protein>
<sequence length="238" mass="27241">METTHHQQLVKVNKNLKRVYQLTKRRFSQMDTMIQSTIPALITGELTVTAENLEAFLSTAKSFFTSIELTSKKIAVRLLDALCQYEYDRKDVKNNRRLPDSERKRIICEELRADEKFRTRIERWPDVKVLELYTSYFAVQANNNLAHIKKHESALRSMLEECTGSFATRAIVCSMLPYYIPSRWRTIVQEQSILLTPSTPQGSLTLISQGSDSSGQVDSRTGPLLPSGVEESSFEDLE</sequence>
<feature type="compositionally biased region" description="Low complexity" evidence="1">
    <location>
        <begin position="208"/>
        <end position="219"/>
    </location>
</feature>
<evidence type="ECO:0000313" key="3">
    <source>
        <dbReference type="Proteomes" id="UP001057375"/>
    </source>
</evidence>
<comment type="caution">
    <text evidence="2">The sequence shown here is derived from an EMBL/GenBank/DDBJ whole genome shotgun (WGS) entry which is preliminary data.</text>
</comment>
<keyword evidence="3" id="KW-1185">Reference proteome</keyword>
<dbReference type="Proteomes" id="UP001057375">
    <property type="component" value="Unassembled WGS sequence"/>
</dbReference>
<dbReference type="EMBL" id="BQXS01000094">
    <property type="protein sequence ID" value="GKT27903.1"/>
    <property type="molecule type" value="Genomic_DNA"/>
</dbReference>
<evidence type="ECO:0000256" key="1">
    <source>
        <dbReference type="SAM" id="MobiDB-lite"/>
    </source>
</evidence>
<evidence type="ECO:0000313" key="2">
    <source>
        <dbReference type="EMBL" id="GKT27903.1"/>
    </source>
</evidence>
<accession>A0ABQ5K5N8</accession>
<proteinExistence type="predicted"/>
<organism evidence="2 3">
    <name type="scientific">Aduncisulcus paluster</name>
    <dbReference type="NCBI Taxonomy" id="2918883"/>
    <lineage>
        <taxon>Eukaryota</taxon>
        <taxon>Metamonada</taxon>
        <taxon>Carpediemonas-like organisms</taxon>
        <taxon>Aduncisulcus</taxon>
    </lineage>
</organism>
<reference evidence="2" key="1">
    <citation type="submission" date="2022-03" db="EMBL/GenBank/DDBJ databases">
        <title>Draft genome sequence of Aduncisulcus paluster, a free-living microaerophilic Fornicata.</title>
        <authorList>
            <person name="Yuyama I."/>
            <person name="Kume K."/>
            <person name="Tamura T."/>
            <person name="Inagaki Y."/>
            <person name="Hashimoto T."/>
        </authorList>
    </citation>
    <scope>NUCLEOTIDE SEQUENCE</scope>
    <source>
        <strain evidence="2">NY0171</strain>
    </source>
</reference>
<name>A0ABQ5K5N8_9EUKA</name>